<dbReference type="Gene3D" id="3.30.1150.10">
    <property type="match status" value="1"/>
</dbReference>
<dbReference type="Proteomes" id="UP000286954">
    <property type="component" value="Chromosome"/>
</dbReference>
<gene>
    <name evidence="2" type="ORF">X907_2327</name>
</gene>
<dbReference type="PRINTS" id="PR01217">
    <property type="entry name" value="PRICHEXTENSN"/>
</dbReference>
<evidence type="ECO:0000313" key="2">
    <source>
        <dbReference type="EMBL" id="AZU04842.1"/>
    </source>
</evidence>
<evidence type="ECO:0000256" key="1">
    <source>
        <dbReference type="SAM" id="MobiDB-lite"/>
    </source>
</evidence>
<dbReference type="EMBL" id="CP018911">
    <property type="protein sequence ID" value="AZU04842.1"/>
    <property type="molecule type" value="Genomic_DNA"/>
</dbReference>
<dbReference type="AlphaFoldDB" id="A0A3T0EBW3"/>
<organism evidence="2 3">
    <name type="scientific">Glycocaulis alkaliphilus</name>
    <dbReference type="NCBI Taxonomy" id="1434191"/>
    <lineage>
        <taxon>Bacteria</taxon>
        <taxon>Pseudomonadati</taxon>
        <taxon>Pseudomonadota</taxon>
        <taxon>Alphaproteobacteria</taxon>
        <taxon>Maricaulales</taxon>
        <taxon>Maricaulaceae</taxon>
        <taxon>Glycocaulis</taxon>
    </lineage>
</organism>
<dbReference type="RefSeq" id="WP_170175544.1">
    <property type="nucleotide sequence ID" value="NZ_BMFB01000001.1"/>
</dbReference>
<sequence>MRSFASFILSLVLHLSLFASAFIYFPRSASQLDGESVLVPVELVTLADITNIRAAAPDPVPEPEPDVIERPQPVAPEPEPEPQVSEPEPIPLPPTEEPQPEPEPEPQPEREPDPVPPQPEPRPEPQRPQPRPQPQQQQGLDLDALSTLVDRSRQQSAQNRPAEQGETRQGAGAGTAMTATMADLFRSQTSRCWREPSDAPDPASLRVSVEVQLERDGSLSAPPRLVDANRVLGSPNPYMRLAGERAVRAVIECAPYTMPAGQYQQWRRITVNFEPSNR</sequence>
<proteinExistence type="predicted"/>
<evidence type="ECO:0000313" key="3">
    <source>
        <dbReference type="Proteomes" id="UP000286954"/>
    </source>
</evidence>
<feature type="compositionally biased region" description="Pro residues" evidence="1">
    <location>
        <begin position="114"/>
        <end position="133"/>
    </location>
</feature>
<reference evidence="2 3" key="1">
    <citation type="submission" date="2016-12" db="EMBL/GenBank/DDBJ databases">
        <title>The genome of dimorphic prosthecate Glycocaulis alkaliphilus 6b-8t, isolated from crude oil dictates its adaptability in petroleum environments.</title>
        <authorList>
            <person name="Wu X.-L."/>
            <person name="Geng S."/>
        </authorList>
    </citation>
    <scope>NUCLEOTIDE SEQUENCE [LARGE SCALE GENOMIC DNA]</scope>
    <source>
        <strain evidence="2 3">6B-8</strain>
    </source>
</reference>
<name>A0A3T0EBW3_9PROT</name>
<dbReference type="KEGG" id="gak:X907_2327"/>
<feature type="region of interest" description="Disordered" evidence="1">
    <location>
        <begin position="55"/>
        <end position="138"/>
    </location>
</feature>
<protein>
    <submittedName>
        <fullName evidence="2">Protein TolA</fullName>
    </submittedName>
</protein>
<feature type="region of interest" description="Disordered" evidence="1">
    <location>
        <begin position="152"/>
        <end position="204"/>
    </location>
</feature>
<accession>A0A3T0EBW3</accession>
<feature type="compositionally biased region" description="Pro residues" evidence="1">
    <location>
        <begin position="88"/>
        <end position="97"/>
    </location>
</feature>
<keyword evidence="3" id="KW-1185">Reference proteome</keyword>